<accession>Q2V9F0</accession>
<sequence>MLFSIHKRRQNQPLYVHSAGHISQYGLIILWILALLSYFLAEFCIVFGGITKQQIYCTSKISLKDLSAYQMCY</sequence>
<organism evidence="1">
    <name type="scientific">uncultured crenarchaeote</name>
    <dbReference type="NCBI Taxonomy" id="29281"/>
    <lineage>
        <taxon>Archaea</taxon>
        <taxon>Thermoproteota</taxon>
        <taxon>environmental samples</taxon>
    </lineage>
</organism>
<dbReference type="EMBL" id="DQ284444">
    <property type="protein sequence ID" value="ABB88977.1"/>
    <property type="molecule type" value="Genomic_DNA"/>
</dbReference>
<proteinExistence type="predicted"/>
<reference evidence="1" key="1">
    <citation type="submission" date="2005-11" db="EMBL/GenBank/DDBJ databases">
        <title>Single cell genomics - a new approach in prokaryotic microbiology.</title>
        <authorList>
            <person name="Kvist T."/>
            <person name="Ahring B."/>
            <person name="Lasken R."/>
            <person name="Westermann P."/>
        </authorList>
    </citation>
    <scope>NUCLEOTIDE SEQUENCE</scope>
</reference>
<protein>
    <submittedName>
        <fullName evidence="1">Uncharacterized protein</fullName>
    </submittedName>
</protein>
<evidence type="ECO:0000313" key="1">
    <source>
        <dbReference type="EMBL" id="ABB88977.1"/>
    </source>
</evidence>
<dbReference type="AlphaFoldDB" id="Q2V9F0"/>
<name>Q2V9F0_9CREN</name>